<keyword evidence="2" id="KW-1185">Reference proteome</keyword>
<reference evidence="1 2" key="1">
    <citation type="journal article" date="2023" name="Science">
        <title>Complex scaffold remodeling in plant triterpene biosynthesis.</title>
        <authorList>
            <person name="De La Pena R."/>
            <person name="Hodgson H."/>
            <person name="Liu J.C."/>
            <person name="Stephenson M.J."/>
            <person name="Martin A.C."/>
            <person name="Owen C."/>
            <person name="Harkess A."/>
            <person name="Leebens-Mack J."/>
            <person name="Jimenez L.E."/>
            <person name="Osbourn A."/>
            <person name="Sattely E.S."/>
        </authorList>
    </citation>
    <scope>NUCLEOTIDE SEQUENCE [LARGE SCALE GENOMIC DNA]</scope>
    <source>
        <strain evidence="2">cv. JPN11</strain>
        <tissue evidence="1">Leaf</tissue>
    </source>
</reference>
<dbReference type="Proteomes" id="UP001164539">
    <property type="component" value="Chromosome 4"/>
</dbReference>
<sequence length="763" mass="82567">MKSRSSLLPWLLLHCLTFSMLICLTASHDNRQAYIVYMGNRPQGRDQVSTSFLHLSMLRQVVGSNMAPKTLLRNYMRSFRGFVAKLTKEEAQAMAGMKGVVSVFLNQKRELHTTRSWDFMGFSEQVERAKTVESDTIVGVLDTGIWPESDSFNDEGFGPPPTKWKGTCQVSTNFTCNNKIIGARYYRTGRDFGPDDIDSPRDENGHGSHTASTAAGNSVSKANFFGFASGTARGAVPSARIAAYKVCWSDGCSDADILAAFDDAIADGVDIISLSLGGSNANDYFNDAIAIGAFHAMRNGILTSASAGNSGPDPSTISNFAPWFISVAASTIDRKFSTKVLLGNNEIYQGISINTFDRQNVMYSLIYGGDAPNTAGGFTNYLSSLCYEDSLDRNLVKGKIVLCDTFGPGKEPFKAGAAGALMRGEILRDAPSSFPLPASYVNDNDGNKIFLYMNSTRNATATIFKSNEDNDTLAPYVASFSSRGPNPITSDILKPDISAPGVSILAAWSLINPVSEVKGDTRFVPYNIISGTSMSCPHITGIAAYIKTFHQIWSPAAIKSAIMTTGNATPMSSSKNPDVEFAYGSGHVNPIKALNPGLVYDAEATDYIKFLCGQGYSTERLQIVTGDNSTCSETTDETVWNLNYPSFALSVPPKKSSNIPTRVFKRVVTNVGSPSSTYRASVTAPAGLEIKVYPDVLSFTSLGQKRSFRLIISGAINEKTVSASLVWDDGMHQVRSPIVVYVGFEDALDMPSEISDRPWHKTS</sequence>
<evidence type="ECO:0000313" key="2">
    <source>
        <dbReference type="Proteomes" id="UP001164539"/>
    </source>
</evidence>
<name>A0ACC1Y847_MELAZ</name>
<dbReference type="EMBL" id="CM051397">
    <property type="protein sequence ID" value="KAJ4719935.1"/>
    <property type="molecule type" value="Genomic_DNA"/>
</dbReference>
<comment type="caution">
    <text evidence="1">The sequence shown here is derived from an EMBL/GenBank/DDBJ whole genome shotgun (WGS) entry which is preliminary data.</text>
</comment>
<evidence type="ECO:0000313" key="1">
    <source>
        <dbReference type="EMBL" id="KAJ4719935.1"/>
    </source>
</evidence>
<gene>
    <name evidence="1" type="ORF">OWV82_007845</name>
</gene>
<proteinExistence type="predicted"/>
<organism evidence="1 2">
    <name type="scientific">Melia azedarach</name>
    <name type="common">Chinaberry tree</name>
    <dbReference type="NCBI Taxonomy" id="155640"/>
    <lineage>
        <taxon>Eukaryota</taxon>
        <taxon>Viridiplantae</taxon>
        <taxon>Streptophyta</taxon>
        <taxon>Embryophyta</taxon>
        <taxon>Tracheophyta</taxon>
        <taxon>Spermatophyta</taxon>
        <taxon>Magnoliopsida</taxon>
        <taxon>eudicotyledons</taxon>
        <taxon>Gunneridae</taxon>
        <taxon>Pentapetalae</taxon>
        <taxon>rosids</taxon>
        <taxon>malvids</taxon>
        <taxon>Sapindales</taxon>
        <taxon>Meliaceae</taxon>
        <taxon>Melia</taxon>
    </lineage>
</organism>
<accession>A0ACC1Y847</accession>
<protein>
    <submittedName>
        <fullName evidence="1">Cucumisin-like</fullName>
    </submittedName>
</protein>